<keyword evidence="15" id="KW-1185">Reference proteome</keyword>
<dbReference type="EMBL" id="JABXBU010000015">
    <property type="protein sequence ID" value="KAF8787197.1"/>
    <property type="molecule type" value="Genomic_DNA"/>
</dbReference>
<feature type="transmembrane region" description="Helical" evidence="13">
    <location>
        <begin position="428"/>
        <end position="452"/>
    </location>
</feature>
<dbReference type="Proteomes" id="UP000807504">
    <property type="component" value="Unassembled WGS sequence"/>
</dbReference>
<keyword evidence="3 12" id="KW-0813">Transport</keyword>
<gene>
    <name evidence="14" type="ORF">HNY73_008821</name>
</gene>
<keyword evidence="7" id="KW-0915">Sodium</keyword>
<reference evidence="14" key="1">
    <citation type="journal article" date="2020" name="bioRxiv">
        <title>Chromosome-level reference genome of the European wasp spider Argiope bruennichi: a resource for studies on range expansion and evolutionary adaptation.</title>
        <authorList>
            <person name="Sheffer M.M."/>
            <person name="Hoppe A."/>
            <person name="Krehenwinkel H."/>
            <person name="Uhl G."/>
            <person name="Kuss A.W."/>
            <person name="Jensen L."/>
            <person name="Jensen C."/>
            <person name="Gillespie R.G."/>
            <person name="Hoff K.J."/>
            <person name="Prost S."/>
        </authorList>
    </citation>
    <scope>NUCLEOTIDE SEQUENCE</scope>
</reference>
<accession>A0A8T0F7P6</accession>
<evidence type="ECO:0000256" key="7">
    <source>
        <dbReference type="ARBA" id="ARBA00023053"/>
    </source>
</evidence>
<comment type="similarity">
    <text evidence="2 12">Belongs to the amiloride-sensitive sodium channel (TC 1.A.6) family.</text>
</comment>
<evidence type="ECO:0000256" key="11">
    <source>
        <dbReference type="ARBA" id="ARBA00023303"/>
    </source>
</evidence>
<name>A0A8T0F7P6_ARGBR</name>
<organism evidence="14 15">
    <name type="scientific">Argiope bruennichi</name>
    <name type="common">Wasp spider</name>
    <name type="synonym">Aranea bruennichi</name>
    <dbReference type="NCBI Taxonomy" id="94029"/>
    <lineage>
        <taxon>Eukaryota</taxon>
        <taxon>Metazoa</taxon>
        <taxon>Ecdysozoa</taxon>
        <taxon>Arthropoda</taxon>
        <taxon>Chelicerata</taxon>
        <taxon>Arachnida</taxon>
        <taxon>Araneae</taxon>
        <taxon>Araneomorphae</taxon>
        <taxon>Entelegynae</taxon>
        <taxon>Araneoidea</taxon>
        <taxon>Araneidae</taxon>
        <taxon>Argiope</taxon>
    </lineage>
</organism>
<comment type="caution">
    <text evidence="14">The sequence shown here is derived from an EMBL/GenBank/DDBJ whole genome shotgun (WGS) entry which is preliminary data.</text>
</comment>
<keyword evidence="11 12" id="KW-0407">Ion channel</keyword>
<evidence type="ECO:0000256" key="6">
    <source>
        <dbReference type="ARBA" id="ARBA00022989"/>
    </source>
</evidence>
<keyword evidence="6 13" id="KW-1133">Transmembrane helix</keyword>
<evidence type="ECO:0000256" key="5">
    <source>
        <dbReference type="ARBA" id="ARBA00022692"/>
    </source>
</evidence>
<evidence type="ECO:0000256" key="3">
    <source>
        <dbReference type="ARBA" id="ARBA00022448"/>
    </source>
</evidence>
<keyword evidence="8 12" id="KW-0406">Ion transport</keyword>
<keyword evidence="4 12" id="KW-0894">Sodium channel</keyword>
<evidence type="ECO:0000256" key="9">
    <source>
        <dbReference type="ARBA" id="ARBA00023136"/>
    </source>
</evidence>
<dbReference type="InterPro" id="IPR001873">
    <property type="entry name" value="ENaC"/>
</dbReference>
<evidence type="ECO:0000256" key="13">
    <source>
        <dbReference type="SAM" id="Phobius"/>
    </source>
</evidence>
<evidence type="ECO:0000256" key="8">
    <source>
        <dbReference type="ARBA" id="ARBA00023065"/>
    </source>
</evidence>
<keyword evidence="9 13" id="KW-0472">Membrane</keyword>
<dbReference type="PANTHER" id="PTHR11690">
    <property type="entry name" value="AMILORIDE-SENSITIVE SODIUM CHANNEL-RELATED"/>
    <property type="match status" value="1"/>
</dbReference>
<sequence>MLKKSVTVKKVLKATVITICLIGFLWQTFLFLLLYWTYPTVVDIQVSVPSEIEMPGITVCSGSGVKPEVICMLGPYCSEEKDLVSSNLCELVPEFCMEEDMPGMNRTPPEGFRAVAYQRFFSTRDLNSTILNMLKTPLKDFFKCKIVSGSSERDCDLDNAITGPYYSDGNIPSFCFSMYTLWSQPNMKFSKIKKSEKIVMEFYIDESFRDRDAYIDQIQLPAYNTLSSSSVQIAMHSPYIAASPYVSGAGLLGGKDYRIQVKEDEKHLLPPPYQTNCTDYMPLWKARGGIGPLNQIMVIQECKLNETLRQLGCVPFYVDYPHNATICHFCDNCPNVTKVGDNCTNLLEYYNQPCDFINYIMNVEEKLVNIKKKLESGFMRWKETLYFKEKGYDCSGQNIFSRRCQTINVEVVFRSLELFSVIGGYMGMYLGVSIVAFYDFAELTIGAIYSVVKKRRIAKKKLKEQQKNAIWYIDAATEDITENKLRKRNKIRNIYT</sequence>
<feature type="transmembrane region" description="Helical" evidence="13">
    <location>
        <begin position="12"/>
        <end position="38"/>
    </location>
</feature>
<reference evidence="14" key="2">
    <citation type="submission" date="2020-06" db="EMBL/GenBank/DDBJ databases">
        <authorList>
            <person name="Sheffer M."/>
        </authorList>
    </citation>
    <scope>NUCLEOTIDE SEQUENCE</scope>
</reference>
<evidence type="ECO:0000256" key="10">
    <source>
        <dbReference type="ARBA" id="ARBA00023201"/>
    </source>
</evidence>
<dbReference type="Gene3D" id="1.10.287.770">
    <property type="entry name" value="YojJ-like"/>
    <property type="match status" value="1"/>
</dbReference>
<evidence type="ECO:0000256" key="1">
    <source>
        <dbReference type="ARBA" id="ARBA00004141"/>
    </source>
</evidence>
<evidence type="ECO:0000256" key="4">
    <source>
        <dbReference type="ARBA" id="ARBA00022461"/>
    </source>
</evidence>
<protein>
    <submittedName>
        <fullName evidence="14">Uncharacterized protein</fullName>
    </submittedName>
</protein>
<dbReference type="GO" id="GO:0015280">
    <property type="term" value="F:ligand-gated sodium channel activity"/>
    <property type="evidence" value="ECO:0007669"/>
    <property type="project" value="TreeGrafter"/>
</dbReference>
<evidence type="ECO:0000313" key="15">
    <source>
        <dbReference type="Proteomes" id="UP000807504"/>
    </source>
</evidence>
<keyword evidence="10 12" id="KW-0739">Sodium transport</keyword>
<dbReference type="AlphaFoldDB" id="A0A8T0F7P6"/>
<evidence type="ECO:0000313" key="14">
    <source>
        <dbReference type="EMBL" id="KAF8787197.1"/>
    </source>
</evidence>
<proteinExistence type="inferred from homology"/>
<dbReference type="GO" id="GO:0005886">
    <property type="term" value="C:plasma membrane"/>
    <property type="evidence" value="ECO:0007669"/>
    <property type="project" value="TreeGrafter"/>
</dbReference>
<dbReference type="Pfam" id="PF00858">
    <property type="entry name" value="ASC"/>
    <property type="match status" value="1"/>
</dbReference>
<evidence type="ECO:0000256" key="2">
    <source>
        <dbReference type="ARBA" id="ARBA00007193"/>
    </source>
</evidence>
<evidence type="ECO:0000256" key="12">
    <source>
        <dbReference type="RuleBase" id="RU000679"/>
    </source>
</evidence>
<keyword evidence="5 12" id="KW-0812">Transmembrane</keyword>
<comment type="subcellular location">
    <subcellularLocation>
        <location evidence="1">Membrane</location>
        <topology evidence="1">Multi-pass membrane protein</topology>
    </subcellularLocation>
</comment>